<evidence type="ECO:0000256" key="1">
    <source>
        <dbReference type="SAM" id="Phobius"/>
    </source>
</evidence>
<protein>
    <submittedName>
        <fullName evidence="4">Dolichol-phosphate mannosyltransferase</fullName>
        <ecNumber evidence="4">2.4.1.83</ecNumber>
    </submittedName>
</protein>
<dbReference type="InterPro" id="IPR001173">
    <property type="entry name" value="Glyco_trans_2-like"/>
</dbReference>
<dbReference type="RefSeq" id="WP_076376867.1">
    <property type="nucleotide sequence ID" value="NZ_FTMG01000015.1"/>
</dbReference>
<evidence type="ECO:0000259" key="2">
    <source>
        <dbReference type="Pfam" id="PF00535"/>
    </source>
</evidence>
<dbReference type="GO" id="GO:0004582">
    <property type="term" value="F:dolichyl-phosphate beta-D-mannosyltransferase activity"/>
    <property type="evidence" value="ECO:0007669"/>
    <property type="project" value="UniProtKB-EC"/>
</dbReference>
<keyword evidence="1" id="KW-1133">Transmembrane helix</keyword>
<dbReference type="CDD" id="cd04187">
    <property type="entry name" value="DPM1_like_bac"/>
    <property type="match status" value="1"/>
</dbReference>
<dbReference type="GO" id="GO:0005886">
    <property type="term" value="C:plasma membrane"/>
    <property type="evidence" value="ECO:0007669"/>
    <property type="project" value="TreeGrafter"/>
</dbReference>
<dbReference type="Proteomes" id="UP000541583">
    <property type="component" value="Unassembled WGS sequence"/>
</dbReference>
<dbReference type="PANTHER" id="PTHR48090:SF8">
    <property type="entry name" value="GLYCOSYLTRANSFERASE CSBB-RELATED"/>
    <property type="match status" value="1"/>
</dbReference>
<feature type="domain" description="Glycosyltransferase 2-like" evidence="2">
    <location>
        <begin position="10"/>
        <end position="174"/>
    </location>
</feature>
<dbReference type="EMBL" id="JACHCB010000015">
    <property type="protein sequence ID" value="MBB6111966.1"/>
    <property type="molecule type" value="Genomic_DNA"/>
</dbReference>
<evidence type="ECO:0000313" key="5">
    <source>
        <dbReference type="Proteomes" id="UP000541583"/>
    </source>
</evidence>
<evidence type="ECO:0000313" key="4">
    <source>
        <dbReference type="EMBL" id="MBB6126515.1"/>
    </source>
</evidence>
<keyword evidence="4" id="KW-0328">Glycosyltransferase</keyword>
<dbReference type="AlphaFoldDB" id="A0A1N7ESN8"/>
<feature type="transmembrane region" description="Helical" evidence="1">
    <location>
        <begin position="267"/>
        <end position="292"/>
    </location>
</feature>
<keyword evidence="1" id="KW-0812">Transmembrane</keyword>
<evidence type="ECO:0000313" key="3">
    <source>
        <dbReference type="EMBL" id="MBB6111966.1"/>
    </source>
</evidence>
<dbReference type="SUPFAM" id="SSF53448">
    <property type="entry name" value="Nucleotide-diphospho-sugar transferases"/>
    <property type="match status" value="1"/>
</dbReference>
<keyword evidence="1" id="KW-0472">Membrane</keyword>
<dbReference type="InterPro" id="IPR050256">
    <property type="entry name" value="Glycosyltransferase_2"/>
</dbReference>
<organism evidence="4 6">
    <name type="scientific">Mucilaginibacter lappiensis</name>
    <dbReference type="NCBI Taxonomy" id="354630"/>
    <lineage>
        <taxon>Bacteria</taxon>
        <taxon>Pseudomonadati</taxon>
        <taxon>Bacteroidota</taxon>
        <taxon>Sphingobacteriia</taxon>
        <taxon>Sphingobacteriales</taxon>
        <taxon>Sphingobacteriaceae</taxon>
        <taxon>Mucilaginibacter</taxon>
    </lineage>
</organism>
<dbReference type="InterPro" id="IPR029044">
    <property type="entry name" value="Nucleotide-diphossugar_trans"/>
</dbReference>
<comment type="caution">
    <text evidence="4">The sequence shown here is derived from an EMBL/GenBank/DDBJ whole genome shotgun (WGS) entry which is preliminary data.</text>
</comment>
<dbReference type="EMBL" id="JACHCA010000002">
    <property type="protein sequence ID" value="MBB6126515.1"/>
    <property type="molecule type" value="Genomic_DNA"/>
</dbReference>
<dbReference type="Proteomes" id="UP000548326">
    <property type="component" value="Unassembled WGS sequence"/>
</dbReference>
<dbReference type="Gene3D" id="3.90.550.10">
    <property type="entry name" value="Spore Coat Polysaccharide Biosynthesis Protein SpsA, Chain A"/>
    <property type="match status" value="1"/>
</dbReference>
<dbReference type="STRING" id="354630.SAMN05421821_11571"/>
<keyword evidence="4" id="KW-0808">Transferase</keyword>
<dbReference type="PANTHER" id="PTHR48090">
    <property type="entry name" value="UNDECAPRENYL-PHOSPHATE 4-DEOXY-4-FORMAMIDO-L-ARABINOSE TRANSFERASE-RELATED"/>
    <property type="match status" value="1"/>
</dbReference>
<name>A0A1N7ESN8_9SPHI</name>
<dbReference type="Pfam" id="PF00535">
    <property type="entry name" value="Glycos_transf_2"/>
    <property type="match status" value="1"/>
</dbReference>
<feature type="transmembrane region" description="Helical" evidence="1">
    <location>
        <begin position="233"/>
        <end position="255"/>
    </location>
</feature>
<reference evidence="5 6" key="1">
    <citation type="submission" date="2020-08" db="EMBL/GenBank/DDBJ databases">
        <title>Genomic Encyclopedia of Type Strains, Phase IV (KMG-V): Genome sequencing to study the core and pangenomes of soil and plant-associated prokaryotes.</title>
        <authorList>
            <person name="Whitman W."/>
        </authorList>
    </citation>
    <scope>NUCLEOTIDE SEQUENCE [LARGE SCALE GENOMIC DNA]</scope>
    <source>
        <strain evidence="3 5">ANJLi2</strain>
        <strain evidence="4 6">MP601</strain>
    </source>
</reference>
<gene>
    <name evidence="4" type="ORF">HDF22_000620</name>
    <name evidence="3" type="ORF">HDF23_004739</name>
</gene>
<keyword evidence="5" id="KW-1185">Reference proteome</keyword>
<proteinExistence type="predicted"/>
<dbReference type="EC" id="2.4.1.83" evidence="4"/>
<sequence>MTFVLKKKVSVIIPSYNEEKNIGFLIEQINETLSNTNYDYELIFVDDGSSDNTLNEIKFNAQLHANVFYIELSKNFGKDHALKAGIGMAQGDAVITMDADMQHPPHLILKMLKYWENGYDIIYTYRQNSNPHAKAYQKATSKLFYKGINMLSDIKLENGTADFRLMDEKVVKQLKLIDEYEIFFRGIIKWAGYKQIGIPYTPSKRHTGEASYSFFKLVKLAVGSIMAFSARPLYLVTGIGLFFSAMAILYIPYVLFSYFAGYAVSGWASVLATVAFFGGLQLLVLGIIGVYVGKIFMQSKHRPNYIIRSTNVMSIKNVNNDFIGV</sequence>
<dbReference type="OrthoDB" id="9807778at2"/>
<evidence type="ECO:0000313" key="6">
    <source>
        <dbReference type="Proteomes" id="UP000548326"/>
    </source>
</evidence>
<accession>A0A1N7ESN8</accession>